<dbReference type="Proteomes" id="UP000516444">
    <property type="component" value="Chromosome"/>
</dbReference>
<sequence length="90" mass="9883">MVELVRYLTSDLGELEMVGLGGRIHDPDQLVVRAAHDPLVRLRDRDTVKEAPPGLGFHAGLAVFGFDDLEEIHGPLAYRPGHIRLPAAVH</sequence>
<dbReference type="EMBL" id="AP023440">
    <property type="protein sequence ID" value="BCL27144.1"/>
    <property type="molecule type" value="Genomic_DNA"/>
</dbReference>
<dbReference type="KEGG" id="sgm:GCM10017557_20030"/>
<gene>
    <name evidence="1" type="ORF">GCM10017557_20030</name>
</gene>
<organism evidence="1 2">
    <name type="scientific">Streptomyces aurantiacus</name>
    <dbReference type="NCBI Taxonomy" id="47760"/>
    <lineage>
        <taxon>Bacteria</taxon>
        <taxon>Bacillati</taxon>
        <taxon>Actinomycetota</taxon>
        <taxon>Actinomycetes</taxon>
        <taxon>Kitasatosporales</taxon>
        <taxon>Streptomycetaceae</taxon>
        <taxon>Streptomyces</taxon>
        <taxon>Streptomyces aurantiacus group</taxon>
    </lineage>
</organism>
<evidence type="ECO:0000313" key="1">
    <source>
        <dbReference type="EMBL" id="BCL27144.1"/>
    </source>
</evidence>
<keyword evidence="2" id="KW-1185">Reference proteome</keyword>
<name>A0A7G1NZU8_9ACTN</name>
<reference evidence="1 2" key="1">
    <citation type="journal article" date="2014" name="Int. J. Syst. Evol. Microbiol.">
        <title>Complete genome sequence of Corynebacterium casei LMG S-19264T (=DSM 44701T), isolated from a smear-ripened cheese.</title>
        <authorList>
            <consortium name="US DOE Joint Genome Institute (JGI-PGF)"/>
            <person name="Walter F."/>
            <person name="Albersmeier A."/>
            <person name="Kalinowski J."/>
            <person name="Ruckert C."/>
        </authorList>
    </citation>
    <scope>NUCLEOTIDE SEQUENCE [LARGE SCALE GENOMIC DNA]</scope>
    <source>
        <strain evidence="1 2">JCM 4677</strain>
    </source>
</reference>
<proteinExistence type="predicted"/>
<evidence type="ECO:0000313" key="2">
    <source>
        <dbReference type="Proteomes" id="UP000516444"/>
    </source>
</evidence>
<dbReference type="AlphaFoldDB" id="A0A7G1NZU8"/>
<accession>A0A7G1NZU8</accession>
<protein>
    <submittedName>
        <fullName evidence="1">Uncharacterized protein</fullName>
    </submittedName>
</protein>